<protein>
    <submittedName>
        <fullName evidence="1">IPP transferase</fullName>
    </submittedName>
</protein>
<evidence type="ECO:0000313" key="1">
    <source>
        <dbReference type="EMBL" id="DAF58770.1"/>
    </source>
</evidence>
<accession>A0A8S5T7M9</accession>
<organism evidence="1">
    <name type="scientific">Siphoviridae sp. ctxMM9</name>
    <dbReference type="NCBI Taxonomy" id="2827973"/>
    <lineage>
        <taxon>Viruses</taxon>
        <taxon>Duplodnaviria</taxon>
        <taxon>Heunggongvirae</taxon>
        <taxon>Uroviricota</taxon>
        <taxon>Caudoviricetes</taxon>
    </lineage>
</organism>
<dbReference type="EMBL" id="BK032759">
    <property type="protein sequence ID" value="DAF58770.1"/>
    <property type="molecule type" value="Genomic_DNA"/>
</dbReference>
<dbReference type="GO" id="GO:0016740">
    <property type="term" value="F:transferase activity"/>
    <property type="evidence" value="ECO:0007669"/>
    <property type="project" value="UniProtKB-KW"/>
</dbReference>
<proteinExistence type="predicted"/>
<reference evidence="1" key="1">
    <citation type="journal article" date="2021" name="Proc. Natl. Acad. Sci. U.S.A.">
        <title>A Catalog of Tens of Thousands of Viruses from Human Metagenomes Reveals Hidden Associations with Chronic Diseases.</title>
        <authorList>
            <person name="Tisza M.J."/>
            <person name="Buck C.B."/>
        </authorList>
    </citation>
    <scope>NUCLEOTIDE SEQUENCE</scope>
    <source>
        <strain evidence="1">CtxMM9</strain>
    </source>
</reference>
<sequence length="64" mass="6894">MPGVRVFINNHTSPIIIGGTGIYELNIDGLSNITDLSFDPASLNLINSNDNANLIIDFIYEGEG</sequence>
<keyword evidence="1" id="KW-0808">Transferase</keyword>
<name>A0A8S5T7M9_9CAUD</name>